<evidence type="ECO:0000259" key="1">
    <source>
        <dbReference type="Pfam" id="PF09361"/>
    </source>
</evidence>
<dbReference type="STRING" id="935700.jaqu_39100"/>
<proteinExistence type="predicted"/>
<sequence length="114" mass="12580">MAKETQPKTGKAAERPDMGHALAVAFAPWSMGTRMASTWLEGAARMNAEWARFVADRLETDAEAHHQIAICGSPIEAQSLYAQFLQRSVQDYMTETSRLSQMALRLVPDAKAKA</sequence>
<accession>A0A0D1EEM4</accession>
<dbReference type="AlphaFoldDB" id="A0A0D1EEM4"/>
<reference evidence="2 3" key="1">
    <citation type="submission" date="2015-02" db="EMBL/GenBank/DDBJ databases">
        <title>Genome Sequence of Jannaschia aquimarina DSM28248, a member of the Roseobacter clade.</title>
        <authorList>
            <person name="Voget S."/>
            <person name="Daniel R."/>
        </authorList>
    </citation>
    <scope>NUCLEOTIDE SEQUENCE [LARGE SCALE GENOMIC DNA]</scope>
    <source>
        <strain evidence="2 3">GSW-M26</strain>
    </source>
</reference>
<dbReference type="EMBL" id="JYFE01000080">
    <property type="protein sequence ID" value="KIT14320.1"/>
    <property type="molecule type" value="Genomic_DNA"/>
</dbReference>
<evidence type="ECO:0000313" key="3">
    <source>
        <dbReference type="Proteomes" id="UP000032232"/>
    </source>
</evidence>
<dbReference type="RefSeq" id="WP_161793908.1">
    <property type="nucleotide sequence ID" value="NZ_FZPF01000003.1"/>
</dbReference>
<feature type="domain" description="Phasin" evidence="1">
    <location>
        <begin position="33"/>
        <end position="107"/>
    </location>
</feature>
<dbReference type="Proteomes" id="UP000032232">
    <property type="component" value="Unassembled WGS sequence"/>
</dbReference>
<protein>
    <recommendedName>
        <fullName evidence="1">Phasin domain-containing protein</fullName>
    </recommendedName>
</protein>
<name>A0A0D1EEM4_9RHOB</name>
<evidence type="ECO:0000313" key="2">
    <source>
        <dbReference type="EMBL" id="KIT14320.1"/>
    </source>
</evidence>
<organism evidence="2 3">
    <name type="scientific">Jannaschia aquimarina</name>
    <dbReference type="NCBI Taxonomy" id="935700"/>
    <lineage>
        <taxon>Bacteria</taxon>
        <taxon>Pseudomonadati</taxon>
        <taxon>Pseudomonadota</taxon>
        <taxon>Alphaproteobacteria</taxon>
        <taxon>Rhodobacterales</taxon>
        <taxon>Roseobacteraceae</taxon>
        <taxon>Jannaschia</taxon>
    </lineage>
</organism>
<dbReference type="Pfam" id="PF09361">
    <property type="entry name" value="Phasin_2"/>
    <property type="match status" value="1"/>
</dbReference>
<keyword evidence="3" id="KW-1185">Reference proteome</keyword>
<dbReference type="InterPro" id="IPR018968">
    <property type="entry name" value="Phasin"/>
</dbReference>
<gene>
    <name evidence="2" type="ORF">jaqu_39100</name>
</gene>
<dbReference type="PATRIC" id="fig|935700.4.peg.4031"/>
<comment type="caution">
    <text evidence="2">The sequence shown here is derived from an EMBL/GenBank/DDBJ whole genome shotgun (WGS) entry which is preliminary data.</text>
</comment>